<feature type="compositionally biased region" description="Low complexity" evidence="1">
    <location>
        <begin position="548"/>
        <end position="561"/>
    </location>
</feature>
<evidence type="ECO:0000313" key="3">
    <source>
        <dbReference type="EMBL" id="KAH7259660.1"/>
    </source>
</evidence>
<dbReference type="GeneID" id="70225335"/>
<feature type="compositionally biased region" description="Basic and acidic residues" evidence="1">
    <location>
        <begin position="453"/>
        <end position="480"/>
    </location>
</feature>
<dbReference type="InterPro" id="IPR055936">
    <property type="entry name" value="DUF7514"/>
</dbReference>
<organism evidence="3 4">
    <name type="scientific">Fusarium redolens</name>
    <dbReference type="NCBI Taxonomy" id="48865"/>
    <lineage>
        <taxon>Eukaryota</taxon>
        <taxon>Fungi</taxon>
        <taxon>Dikarya</taxon>
        <taxon>Ascomycota</taxon>
        <taxon>Pezizomycotina</taxon>
        <taxon>Sordariomycetes</taxon>
        <taxon>Hypocreomycetidae</taxon>
        <taxon>Hypocreales</taxon>
        <taxon>Nectriaceae</taxon>
        <taxon>Fusarium</taxon>
        <taxon>Fusarium redolens species complex</taxon>
    </lineage>
</organism>
<accession>A0A9P9HLB6</accession>
<feature type="compositionally biased region" description="Basic residues" evidence="1">
    <location>
        <begin position="518"/>
        <end position="531"/>
    </location>
</feature>
<dbReference type="AlphaFoldDB" id="A0A9P9HLB6"/>
<name>A0A9P9HLB6_FUSRE</name>
<evidence type="ECO:0000259" key="2">
    <source>
        <dbReference type="Pfam" id="PF24355"/>
    </source>
</evidence>
<dbReference type="RefSeq" id="XP_046052368.1">
    <property type="nucleotide sequence ID" value="XM_046195381.1"/>
</dbReference>
<feature type="region of interest" description="Disordered" evidence="1">
    <location>
        <begin position="99"/>
        <end position="246"/>
    </location>
</feature>
<feature type="compositionally biased region" description="Basic and acidic residues" evidence="1">
    <location>
        <begin position="19"/>
        <end position="29"/>
    </location>
</feature>
<feature type="compositionally biased region" description="Low complexity" evidence="1">
    <location>
        <begin position="481"/>
        <end position="497"/>
    </location>
</feature>
<proteinExistence type="predicted"/>
<feature type="region of interest" description="Disordered" evidence="1">
    <location>
        <begin position="453"/>
        <end position="594"/>
    </location>
</feature>
<evidence type="ECO:0000256" key="1">
    <source>
        <dbReference type="SAM" id="MobiDB-lite"/>
    </source>
</evidence>
<dbReference type="EMBL" id="JAGMUX010000005">
    <property type="protein sequence ID" value="KAH7259660.1"/>
    <property type="molecule type" value="Genomic_DNA"/>
</dbReference>
<keyword evidence="4" id="KW-1185">Reference proteome</keyword>
<sequence length="639" mass="71553">MLSAEPSSSPIAALAMDGGHVDGLHKGKTESIQIPHVKTTEKDDESIASGSTDSQSQFKTRLSADMSKEQVEDLVRKLTIDEMKTRWFDEIFEKVKSELVEEHSPADTPSSSEPSSPRSDPAKPASHQPTPREPVREEPKKHEPSSSSFDSKSKPHGNPSSSRSSLGSPTTSYISDSASSRASNRPSSPPKPAAKESSPPAPKPRPCVRFSKAPIILNEGPEPRLSEPRPASRPAPPQEPVKPRPTLSAVDLKWGTLFDDKGEPTKRLGQVLRGIANYLISEYSPHNSLVVTPEKLNAFYLEYKLDSETFPFQQIFDCRPHGALDNLETLYQHLRCENHLIQRRPGGMPHIPSLTPAGFERWMTCQLRAFPDQEAKRLNHIMTDLPITADGVLVDDKPERLPKQISRHLLPATRHRETHDLVVDAIAGWIKHTEENESDYRRTSSEDVYKIAKEEKSGRYRPDDYREREKYRRGSKDSHRQSPLSRSDPSSSRFVSRVGSDSTIRPTKDSPVSSSSSHRAKSPISNRHRHSASAIDSSSSTVDAYDIPSSSHRSSHPATSSRRSRDKEYRYSSSPKPKSPIEATPRILPRRDADRRSSLIFEETGKDPSGMTYDEYLRMNQRPMRNAVVDDGGHYRATY</sequence>
<protein>
    <recommendedName>
        <fullName evidence="2">DUF7514 domain-containing protein</fullName>
    </recommendedName>
</protein>
<dbReference type="PANTHER" id="PTHR39611">
    <property type="entry name" value="HYDROXYPROLINE-RICH GLYCOPROTEIN DZ-HRGP-RELATED"/>
    <property type="match status" value="1"/>
</dbReference>
<gene>
    <name evidence="3" type="ORF">BKA55DRAFT_592364</name>
</gene>
<evidence type="ECO:0000313" key="4">
    <source>
        <dbReference type="Proteomes" id="UP000720189"/>
    </source>
</evidence>
<dbReference type="Proteomes" id="UP000720189">
    <property type="component" value="Unassembled WGS sequence"/>
</dbReference>
<feature type="compositionally biased region" description="Pro residues" evidence="1">
    <location>
        <begin position="231"/>
        <end position="240"/>
    </location>
</feature>
<feature type="compositionally biased region" description="Low complexity" evidence="1">
    <location>
        <begin position="106"/>
        <end position="119"/>
    </location>
</feature>
<feature type="compositionally biased region" description="Polar residues" evidence="1">
    <location>
        <begin position="48"/>
        <end position="60"/>
    </location>
</feature>
<feature type="region of interest" description="Disordered" evidence="1">
    <location>
        <begin position="1"/>
        <end position="70"/>
    </location>
</feature>
<feature type="domain" description="DUF7514" evidence="2">
    <location>
        <begin position="255"/>
        <end position="424"/>
    </location>
</feature>
<dbReference type="OrthoDB" id="5413703at2759"/>
<feature type="compositionally biased region" description="Polar residues" evidence="1">
    <location>
        <begin position="1"/>
        <end position="10"/>
    </location>
</feature>
<dbReference type="Pfam" id="PF24355">
    <property type="entry name" value="DUF7514"/>
    <property type="match status" value="1"/>
</dbReference>
<feature type="compositionally biased region" description="Low complexity" evidence="1">
    <location>
        <begin position="145"/>
        <end position="186"/>
    </location>
</feature>
<comment type="caution">
    <text evidence="3">The sequence shown here is derived from an EMBL/GenBank/DDBJ whole genome shotgun (WGS) entry which is preliminary data.</text>
</comment>
<feature type="compositionally biased region" description="Basic and acidic residues" evidence="1">
    <location>
        <begin position="133"/>
        <end position="144"/>
    </location>
</feature>
<reference evidence="3" key="1">
    <citation type="journal article" date="2021" name="Nat. Commun.">
        <title>Genetic determinants of endophytism in the Arabidopsis root mycobiome.</title>
        <authorList>
            <person name="Mesny F."/>
            <person name="Miyauchi S."/>
            <person name="Thiergart T."/>
            <person name="Pickel B."/>
            <person name="Atanasova L."/>
            <person name="Karlsson M."/>
            <person name="Huettel B."/>
            <person name="Barry K.W."/>
            <person name="Haridas S."/>
            <person name="Chen C."/>
            <person name="Bauer D."/>
            <person name="Andreopoulos W."/>
            <person name="Pangilinan J."/>
            <person name="LaButti K."/>
            <person name="Riley R."/>
            <person name="Lipzen A."/>
            <person name="Clum A."/>
            <person name="Drula E."/>
            <person name="Henrissat B."/>
            <person name="Kohler A."/>
            <person name="Grigoriev I.V."/>
            <person name="Martin F.M."/>
            <person name="Hacquard S."/>
        </authorList>
    </citation>
    <scope>NUCLEOTIDE SEQUENCE</scope>
    <source>
        <strain evidence="3">MPI-CAGE-AT-0023</strain>
    </source>
</reference>
<dbReference type="PANTHER" id="PTHR39611:SF1">
    <property type="entry name" value="HYDROXYPROLINE-RICH GLYCOPROTEIN DZ-HRGP"/>
    <property type="match status" value="1"/>
</dbReference>